<dbReference type="Proteomes" id="UP000289738">
    <property type="component" value="Chromosome B08"/>
</dbReference>
<evidence type="ECO:0000256" key="2">
    <source>
        <dbReference type="ARBA" id="ARBA00001974"/>
    </source>
</evidence>
<keyword evidence="7" id="KW-0479">Metal-binding</keyword>
<organism evidence="15 16">
    <name type="scientific">Arachis hypogaea</name>
    <name type="common">Peanut</name>
    <dbReference type="NCBI Taxonomy" id="3818"/>
    <lineage>
        <taxon>Eukaryota</taxon>
        <taxon>Viridiplantae</taxon>
        <taxon>Streptophyta</taxon>
        <taxon>Embryophyta</taxon>
        <taxon>Tracheophyta</taxon>
        <taxon>Spermatophyta</taxon>
        <taxon>Magnoliopsida</taxon>
        <taxon>eudicotyledons</taxon>
        <taxon>Gunneridae</taxon>
        <taxon>Pentapetalae</taxon>
        <taxon>rosids</taxon>
        <taxon>fabids</taxon>
        <taxon>Fabales</taxon>
        <taxon>Fabaceae</taxon>
        <taxon>Papilionoideae</taxon>
        <taxon>50 kb inversion clade</taxon>
        <taxon>dalbergioids sensu lato</taxon>
        <taxon>Dalbergieae</taxon>
        <taxon>Pterocarpus clade</taxon>
        <taxon>Arachis</taxon>
    </lineage>
</organism>
<dbReference type="FunFam" id="3.30.365.10:FF:000003">
    <property type="entry name" value="Aldehyde oxidase 1"/>
    <property type="match status" value="1"/>
</dbReference>
<evidence type="ECO:0000313" key="16">
    <source>
        <dbReference type="Proteomes" id="UP000289738"/>
    </source>
</evidence>
<keyword evidence="4" id="KW-0500">Molybdenum</keyword>
<evidence type="ECO:0000256" key="4">
    <source>
        <dbReference type="ARBA" id="ARBA00022505"/>
    </source>
</evidence>
<dbReference type="InterPro" id="IPR016208">
    <property type="entry name" value="Ald_Oxase/xanthine_DH-like"/>
</dbReference>
<dbReference type="InterPro" id="IPR008274">
    <property type="entry name" value="AldOxase/xan_DH_MoCoBD1"/>
</dbReference>
<evidence type="ECO:0000256" key="10">
    <source>
        <dbReference type="ARBA" id="ARBA00023004"/>
    </source>
</evidence>
<keyword evidence="10" id="KW-0408">Iron</keyword>
<dbReference type="SUPFAM" id="SSF56003">
    <property type="entry name" value="Molybdenum cofactor-binding domain"/>
    <property type="match status" value="1"/>
</dbReference>
<dbReference type="Pfam" id="PF02738">
    <property type="entry name" value="MoCoBD_1"/>
    <property type="match status" value="1"/>
</dbReference>
<evidence type="ECO:0000256" key="3">
    <source>
        <dbReference type="ARBA" id="ARBA00006849"/>
    </source>
</evidence>
<evidence type="ECO:0000313" key="15">
    <source>
        <dbReference type="EMBL" id="RYQ98187.1"/>
    </source>
</evidence>
<dbReference type="GO" id="GO:0005506">
    <property type="term" value="F:iron ion binding"/>
    <property type="evidence" value="ECO:0007669"/>
    <property type="project" value="InterPro"/>
</dbReference>
<gene>
    <name evidence="15" type="ORF">Ahy_B08g094245</name>
</gene>
<sequence>MKFLLLSYLHGNKLQLSIAPQKHQKYVSHVLGLPMSKVVCKTKRIGGGFGGKETRSAFIAAAASVPSYLLNRPVKLTLDRDVDMMITGQRHSFLGKYKVGFTNEGRVLALDLEIYNNGGNSLDLSLAILERAMFHSDNVYDIPNVRIVGKVCFTNFPSHTAFRGFGGPQGMLITENWIHRIAAELKMSPEEIKEINFQQAGYISHYGQQLEYCTLHQLWNELKLSCDFVKAREQVDLFNSHNRWKKRGIAMVPTKFGISFTTKLMNQAGALVHVYTDGTVLVTHGGVEMGQGLHTKVAQIAASAFNIPLSSVFISETSTDKVPNSSPTAASASSDMYGAAVLDACEQIKARMEPIASRNNFNSFAELAVACYIERIDLSAHGFYITPDIGFDWKMGKGKPFRYFTYGAAFSEVEIDTLTGDFHTRVANIIMDLGFSLNPALDVGQIEGAFIQGLGWLALEELKWGDAAHKWIPPGCLYTCGPGAYKIPSINDVPLKFNVSLLKGHPNVKAIHSSKAVGEPPFFLASAVFFAIKDAIRAARLEVGCGDWFPLDNPATPERIRMACLDDITSSLINSDFHPKLSV</sequence>
<evidence type="ECO:0000256" key="8">
    <source>
        <dbReference type="ARBA" id="ARBA00022827"/>
    </source>
</evidence>
<evidence type="ECO:0000256" key="6">
    <source>
        <dbReference type="ARBA" id="ARBA00022714"/>
    </source>
</evidence>
<keyword evidence="11" id="KW-0411">Iron-sulfur</keyword>
<dbReference type="InterPro" id="IPR046867">
    <property type="entry name" value="AldOxase/xan_DH_MoCoBD2"/>
</dbReference>
<comment type="cofactor">
    <cofactor evidence="1">
        <name>Mo-molybdopterin</name>
        <dbReference type="ChEBI" id="CHEBI:71302"/>
    </cofactor>
</comment>
<accession>A0A444Y8K9</accession>
<comment type="similarity">
    <text evidence="3">Belongs to the xanthine dehydrogenase family.</text>
</comment>
<dbReference type="Pfam" id="PF20256">
    <property type="entry name" value="MoCoBD_2"/>
    <property type="match status" value="1"/>
</dbReference>
<keyword evidence="6" id="KW-0001">2Fe-2S</keyword>
<comment type="cofactor">
    <cofactor evidence="2">
        <name>FAD</name>
        <dbReference type="ChEBI" id="CHEBI:57692"/>
    </cofactor>
</comment>
<dbReference type="GO" id="GO:0051537">
    <property type="term" value="F:2 iron, 2 sulfur cluster binding"/>
    <property type="evidence" value="ECO:0007669"/>
    <property type="project" value="UniProtKB-KW"/>
</dbReference>
<dbReference type="AlphaFoldDB" id="A0A444Y8K9"/>
<evidence type="ECO:0000256" key="12">
    <source>
        <dbReference type="ARBA" id="ARBA00034078"/>
    </source>
</evidence>
<dbReference type="InterPro" id="IPR037165">
    <property type="entry name" value="AldOxase/xan_DH_Mopterin-bd_sf"/>
</dbReference>
<keyword evidence="9" id="KW-0560">Oxidoreductase</keyword>
<evidence type="ECO:0000256" key="1">
    <source>
        <dbReference type="ARBA" id="ARBA00001924"/>
    </source>
</evidence>
<keyword evidence="5" id="KW-0285">Flavoprotein</keyword>
<dbReference type="EMBL" id="SDMP01000018">
    <property type="protein sequence ID" value="RYQ98187.1"/>
    <property type="molecule type" value="Genomic_DNA"/>
</dbReference>
<evidence type="ECO:0000256" key="5">
    <source>
        <dbReference type="ARBA" id="ARBA00022630"/>
    </source>
</evidence>
<evidence type="ECO:0000256" key="7">
    <source>
        <dbReference type="ARBA" id="ARBA00022723"/>
    </source>
</evidence>
<evidence type="ECO:0000256" key="11">
    <source>
        <dbReference type="ARBA" id="ARBA00023014"/>
    </source>
</evidence>
<comment type="cofactor">
    <cofactor evidence="12">
        <name>[2Fe-2S] cluster</name>
        <dbReference type="ChEBI" id="CHEBI:190135"/>
    </cofactor>
</comment>
<dbReference type="PANTHER" id="PTHR45444:SF3">
    <property type="entry name" value="XANTHINE DEHYDROGENASE"/>
    <property type="match status" value="1"/>
</dbReference>
<keyword evidence="8" id="KW-0274">FAD</keyword>
<comment type="caution">
    <text evidence="15">The sequence shown here is derived from an EMBL/GenBank/DDBJ whole genome shotgun (WGS) entry which is preliminary data.</text>
</comment>
<dbReference type="PANTHER" id="PTHR45444">
    <property type="entry name" value="XANTHINE DEHYDROGENASE"/>
    <property type="match status" value="1"/>
</dbReference>
<evidence type="ECO:0000256" key="9">
    <source>
        <dbReference type="ARBA" id="ARBA00023002"/>
    </source>
</evidence>
<feature type="domain" description="Aldehyde oxidase/xanthine dehydrogenase first molybdopterin binding" evidence="13">
    <location>
        <begin position="17"/>
        <end position="197"/>
    </location>
</feature>
<proteinExistence type="inferred from homology"/>
<protein>
    <submittedName>
        <fullName evidence="15">Uncharacterized protein</fullName>
    </submittedName>
</protein>
<evidence type="ECO:0000259" key="14">
    <source>
        <dbReference type="Pfam" id="PF20256"/>
    </source>
</evidence>
<dbReference type="Gene3D" id="3.30.365.10">
    <property type="entry name" value="Aldehyde oxidase/xanthine dehydrogenase, molybdopterin binding domain"/>
    <property type="match status" value="4"/>
</dbReference>
<dbReference type="GO" id="GO:0016491">
    <property type="term" value="F:oxidoreductase activity"/>
    <property type="evidence" value="ECO:0007669"/>
    <property type="project" value="UniProtKB-KW"/>
</dbReference>
<evidence type="ECO:0000259" key="13">
    <source>
        <dbReference type="Pfam" id="PF02738"/>
    </source>
</evidence>
<keyword evidence="16" id="KW-1185">Reference proteome</keyword>
<reference evidence="15 16" key="1">
    <citation type="submission" date="2019-01" db="EMBL/GenBank/DDBJ databases">
        <title>Sequencing of cultivated peanut Arachis hypogaea provides insights into genome evolution and oil improvement.</title>
        <authorList>
            <person name="Chen X."/>
        </authorList>
    </citation>
    <scope>NUCLEOTIDE SEQUENCE [LARGE SCALE GENOMIC DNA]</scope>
    <source>
        <strain evidence="16">cv. Fuhuasheng</strain>
        <tissue evidence="15">Leaves</tissue>
    </source>
</reference>
<name>A0A444Y8K9_ARAHY</name>
<dbReference type="FunFam" id="3.30.365.10:FF:000004">
    <property type="entry name" value="Xanthine dehydrogenase oxidase"/>
    <property type="match status" value="1"/>
</dbReference>
<feature type="domain" description="Aldehyde oxidase/xanthine dehydrogenase second molybdopterin binding" evidence="14">
    <location>
        <begin position="224"/>
        <end position="494"/>
    </location>
</feature>